<dbReference type="AlphaFoldDB" id="A0A2W2EBG6"/>
<comment type="caution">
    <text evidence="1">The sequence shown here is derived from an EMBL/GenBank/DDBJ whole genome shotgun (WGS) entry which is preliminary data.</text>
</comment>
<protein>
    <submittedName>
        <fullName evidence="1">Uncharacterized protein</fullName>
    </submittedName>
</protein>
<dbReference type="EMBL" id="POTY01000149">
    <property type="protein sequence ID" value="PZG14415.1"/>
    <property type="molecule type" value="Genomic_DNA"/>
</dbReference>
<organism evidence="1 2">
    <name type="scientific">Micromonospora craterilacus</name>
    <dbReference type="NCBI Taxonomy" id="1655439"/>
    <lineage>
        <taxon>Bacteria</taxon>
        <taxon>Bacillati</taxon>
        <taxon>Actinomycetota</taxon>
        <taxon>Actinomycetes</taxon>
        <taxon>Micromonosporales</taxon>
        <taxon>Micromonosporaceae</taxon>
        <taxon>Micromonospora</taxon>
    </lineage>
</organism>
<accession>A0A2W2EBG6</accession>
<reference evidence="1 2" key="1">
    <citation type="submission" date="2018-01" db="EMBL/GenBank/DDBJ databases">
        <title>Draft genome sequence of Jishengella sp. NA12.</title>
        <authorList>
            <person name="Sahin N."/>
            <person name="Ay H."/>
            <person name="Saygin H."/>
        </authorList>
    </citation>
    <scope>NUCLEOTIDE SEQUENCE [LARGE SCALE GENOMIC DNA]</scope>
    <source>
        <strain evidence="1 2">NA12</strain>
    </source>
</reference>
<evidence type="ECO:0000313" key="2">
    <source>
        <dbReference type="Proteomes" id="UP000248924"/>
    </source>
</evidence>
<evidence type="ECO:0000313" key="1">
    <source>
        <dbReference type="EMBL" id="PZG14415.1"/>
    </source>
</evidence>
<dbReference type="RefSeq" id="WP_111216054.1">
    <property type="nucleotide sequence ID" value="NZ_POTY01000149.1"/>
</dbReference>
<gene>
    <name evidence="1" type="ORF">C1I95_21725</name>
</gene>
<sequence length="246" mass="25861">MGADDPVQLLPPDPESGLGLRQGVVVEWNPATAENKVLVGGTIAENLPILNTNEAIQLTPGAVVAVITNGSTWFVLGRITIPGTPEAASVLSMITTGVAFEGSSALLASTYPSYVEAPDGRGPHVTVRIGPSRRALVIVSSMIQYVYGTGAAPPRYRNGRVGYRITQLSTGTVTLPPSDDRQLLMQTEGEENTLFSASLVTVAEDHMLPAPGDYRFELMYAALNLGGVDAAGQMAFSARLLAVIPL</sequence>
<dbReference type="OrthoDB" id="3390385at2"/>
<name>A0A2W2EBG6_9ACTN</name>
<keyword evidence="2" id="KW-1185">Reference proteome</keyword>
<proteinExistence type="predicted"/>
<dbReference type="Proteomes" id="UP000248924">
    <property type="component" value="Unassembled WGS sequence"/>
</dbReference>